<dbReference type="GO" id="GO:0035312">
    <property type="term" value="F:5'-3' DNA exonuclease activity"/>
    <property type="evidence" value="ECO:0007669"/>
    <property type="project" value="TreeGrafter"/>
</dbReference>
<dbReference type="Pfam" id="PF07522">
    <property type="entry name" value="DRMBL"/>
    <property type="match status" value="1"/>
</dbReference>
<dbReference type="PANTHER" id="PTHR23240">
    <property type="entry name" value="DNA CROSS-LINK REPAIR PROTEIN PSO2/SNM1-RELATED"/>
    <property type="match status" value="1"/>
</dbReference>
<evidence type="ECO:0000256" key="6">
    <source>
        <dbReference type="SAM" id="MobiDB-lite"/>
    </source>
</evidence>
<evidence type="ECO:0000259" key="7">
    <source>
        <dbReference type="Pfam" id="PF07522"/>
    </source>
</evidence>
<dbReference type="GO" id="GO:0003684">
    <property type="term" value="F:damaged DNA binding"/>
    <property type="evidence" value="ECO:0007669"/>
    <property type="project" value="TreeGrafter"/>
</dbReference>
<proteinExistence type="inferred from homology"/>
<dbReference type="EMBL" id="HG722219">
    <property type="protein sequence ID" value="CDJ61766.1"/>
    <property type="molecule type" value="Genomic_DNA"/>
</dbReference>
<dbReference type="GO" id="GO:0005634">
    <property type="term" value="C:nucleus"/>
    <property type="evidence" value="ECO:0007669"/>
    <property type="project" value="UniProtKB-SubCell"/>
</dbReference>
<evidence type="ECO:0000256" key="5">
    <source>
        <dbReference type="ARBA" id="ARBA00023242"/>
    </source>
</evidence>
<feature type="compositionally biased region" description="Pro residues" evidence="6">
    <location>
        <begin position="54"/>
        <end position="64"/>
    </location>
</feature>
<dbReference type="SUPFAM" id="SSF56281">
    <property type="entry name" value="Metallo-hydrolase/oxidoreductase"/>
    <property type="match status" value="1"/>
</dbReference>
<reference evidence="8" key="2">
    <citation type="submission" date="2013-10" db="EMBL/GenBank/DDBJ databases">
        <authorList>
            <person name="Aslett M."/>
        </authorList>
    </citation>
    <scope>NUCLEOTIDE SEQUENCE [LARGE SCALE GENOMIC DNA]</scope>
    <source>
        <strain evidence="8">Weybridge</strain>
    </source>
</reference>
<keyword evidence="4" id="KW-0234">DNA repair</keyword>
<name>U6MCL9_EIMMA</name>
<evidence type="ECO:0000313" key="8">
    <source>
        <dbReference type="EMBL" id="CDJ61766.1"/>
    </source>
</evidence>
<dbReference type="VEuPathDB" id="ToxoDB:EMWEY_00044880"/>
<feature type="region of interest" description="Disordered" evidence="6">
    <location>
        <begin position="176"/>
        <end position="200"/>
    </location>
</feature>
<evidence type="ECO:0000313" key="9">
    <source>
        <dbReference type="Proteomes" id="UP000030763"/>
    </source>
</evidence>
<protein>
    <submittedName>
        <fullName evidence="8">DNA cross-link repair protein, putative</fullName>
    </submittedName>
</protein>
<dbReference type="AlphaFoldDB" id="U6MCL9"/>
<dbReference type="GO" id="GO:0036297">
    <property type="term" value="P:interstrand cross-link repair"/>
    <property type="evidence" value="ECO:0007669"/>
    <property type="project" value="TreeGrafter"/>
</dbReference>
<dbReference type="RefSeq" id="XP_013338416.1">
    <property type="nucleotide sequence ID" value="XM_013482962.1"/>
</dbReference>
<dbReference type="GO" id="GO:0006303">
    <property type="term" value="P:double-strand break repair via nonhomologous end joining"/>
    <property type="evidence" value="ECO:0007669"/>
    <property type="project" value="TreeGrafter"/>
</dbReference>
<evidence type="ECO:0000256" key="1">
    <source>
        <dbReference type="ARBA" id="ARBA00004123"/>
    </source>
</evidence>
<feature type="region of interest" description="Disordered" evidence="6">
    <location>
        <begin position="29"/>
        <end position="107"/>
    </location>
</feature>
<dbReference type="InterPro" id="IPR036866">
    <property type="entry name" value="RibonucZ/Hydroxyglut_hydro"/>
</dbReference>
<feature type="compositionally biased region" description="Low complexity" evidence="6">
    <location>
        <begin position="484"/>
        <end position="501"/>
    </location>
</feature>
<dbReference type="PANTHER" id="PTHR23240:SF35">
    <property type="entry name" value="DNA REPAIR METALLO-BETA-LACTAMASE FAMILY PROTEIN-RELATED"/>
    <property type="match status" value="1"/>
</dbReference>
<dbReference type="OrthoDB" id="345952at2759"/>
<keyword evidence="5" id="KW-0539">Nucleus</keyword>
<dbReference type="Gene3D" id="3.40.50.12650">
    <property type="match status" value="1"/>
</dbReference>
<feature type="compositionally biased region" description="Low complexity" evidence="6">
    <location>
        <begin position="188"/>
        <end position="200"/>
    </location>
</feature>
<evidence type="ECO:0000256" key="4">
    <source>
        <dbReference type="ARBA" id="ARBA00023204"/>
    </source>
</evidence>
<evidence type="ECO:0000256" key="3">
    <source>
        <dbReference type="ARBA" id="ARBA00022763"/>
    </source>
</evidence>
<dbReference type="Proteomes" id="UP000030763">
    <property type="component" value="Unassembled WGS sequence"/>
</dbReference>
<dbReference type="InterPro" id="IPR011084">
    <property type="entry name" value="DRMBL"/>
</dbReference>
<reference evidence="8" key="1">
    <citation type="submission" date="2013-10" db="EMBL/GenBank/DDBJ databases">
        <title>Genomic analysis of the causative agents of coccidiosis in chickens.</title>
        <authorList>
            <person name="Reid A.J."/>
            <person name="Blake D."/>
            <person name="Billington K."/>
            <person name="Browne H."/>
            <person name="Dunn M."/>
            <person name="Hung S."/>
            <person name="Kawahara F."/>
            <person name="Miranda-Saavedra D."/>
            <person name="Mourier T."/>
            <person name="Nagra H."/>
            <person name="Otto T.D."/>
            <person name="Rawlings N."/>
            <person name="Sanchez A."/>
            <person name="Sanders M."/>
            <person name="Subramaniam C."/>
            <person name="Tay Y."/>
            <person name="Dear P."/>
            <person name="Doerig C."/>
            <person name="Gruber A."/>
            <person name="Parkinson J."/>
            <person name="Shirley M."/>
            <person name="Wan K.L."/>
            <person name="Berriman M."/>
            <person name="Tomley F."/>
            <person name="Pain A."/>
        </authorList>
    </citation>
    <scope>NUCLEOTIDE SEQUENCE [LARGE SCALE GENOMIC DNA]</scope>
    <source>
        <strain evidence="8">Weybridge</strain>
    </source>
</reference>
<comment type="subcellular location">
    <subcellularLocation>
        <location evidence="1">Nucleus</location>
    </subcellularLocation>
</comment>
<keyword evidence="3" id="KW-0227">DNA damage</keyword>
<dbReference type="Gene3D" id="3.60.15.10">
    <property type="entry name" value="Ribonuclease Z/Hydroxyacylglutathione hydrolase-like"/>
    <property type="match status" value="1"/>
</dbReference>
<evidence type="ECO:0000256" key="2">
    <source>
        <dbReference type="ARBA" id="ARBA00010304"/>
    </source>
</evidence>
<feature type="region of interest" description="Disordered" evidence="6">
    <location>
        <begin position="467"/>
        <end position="506"/>
    </location>
</feature>
<organism evidence="8 9">
    <name type="scientific">Eimeria maxima</name>
    <name type="common">Coccidian parasite</name>
    <dbReference type="NCBI Taxonomy" id="5804"/>
    <lineage>
        <taxon>Eukaryota</taxon>
        <taxon>Sar</taxon>
        <taxon>Alveolata</taxon>
        <taxon>Apicomplexa</taxon>
        <taxon>Conoidasida</taxon>
        <taxon>Coccidia</taxon>
        <taxon>Eucoccidiorida</taxon>
        <taxon>Eimeriorina</taxon>
        <taxon>Eimeriidae</taxon>
        <taxon>Eimeria</taxon>
    </lineage>
</organism>
<feature type="domain" description="DNA repair metallo-beta-lactamase" evidence="7">
    <location>
        <begin position="287"/>
        <end position="392"/>
    </location>
</feature>
<gene>
    <name evidence="8" type="ORF">EMWEY_00044880</name>
</gene>
<dbReference type="GeneID" id="25338474"/>
<feature type="compositionally biased region" description="Polar residues" evidence="6">
    <location>
        <begin position="176"/>
        <end position="187"/>
    </location>
</feature>
<keyword evidence="9" id="KW-1185">Reference proteome</keyword>
<sequence>MNNNLRGHLIKGTNPPFLVDLFRNIPKRKNLKRGPPATPYPLPQGALQGGPHMGSPPPGGPPYEGPSTGEAPPGGPPTGGPLPLQQGPEPEGPQDGGMSGGPPQQKGRNLIEKILGVPPYLIFRLPIGQPINIKGVYVTLIDANHCPGAVMFLFEGPGVGRSLHCGDFRYCPTMLQTLNPKPSPSSDPQTLNPNSPPQQQQQIDKIYLDTTYAEVKTSFPPQQDVLSAALQIATQEAGGSTNVRFLVGTYTIGKERIALHVARGCQLKIFVAPERRRAFRCLEFSPEDAALFTENPQDAQVDLVPMNVCGSTFPPRGNFRGIRQYLHTIGVSAATRVVAFVGTGWAAGAKKPFLKEEKISIYFLPYSEHSSCAELEEFVKALNPKEVIPTVTGNEEEDYNRLYYYFNNLECLRGLNMTKEKKEKFNFTAAAAAAAAGAAGAGAAGAAAATAAAGGGGGAAAATASSSFYHSKQKREGHNNSINQHQQQQQQQQQQQTAAAAAKKRPSLTQTTLTNFFSLSSKIQKKEEELILLSD</sequence>
<accession>U6MCL9</accession>
<comment type="similarity">
    <text evidence="2">Belongs to the DNA repair metallo-beta-lactamase (DRMBL) family.</text>
</comment>